<protein>
    <recommendedName>
        <fullName evidence="6">Methyltransferase type 11 domain-containing protein</fullName>
    </recommendedName>
</protein>
<evidence type="ECO:0000259" key="6">
    <source>
        <dbReference type="Pfam" id="PF08241"/>
    </source>
</evidence>
<dbReference type="InterPro" id="IPR010233">
    <property type="entry name" value="UbiG_MeTrfase"/>
</dbReference>
<organism evidence="7 8">
    <name type="scientific">Schistosoma mattheei</name>
    <dbReference type="NCBI Taxonomy" id="31246"/>
    <lineage>
        <taxon>Eukaryota</taxon>
        <taxon>Metazoa</taxon>
        <taxon>Spiralia</taxon>
        <taxon>Lophotrochozoa</taxon>
        <taxon>Platyhelminthes</taxon>
        <taxon>Trematoda</taxon>
        <taxon>Digenea</taxon>
        <taxon>Strigeidida</taxon>
        <taxon>Schistosomatoidea</taxon>
        <taxon>Schistosomatidae</taxon>
        <taxon>Schistosoma</taxon>
    </lineage>
</organism>
<accession>A0A3P8EBE3</accession>
<evidence type="ECO:0000256" key="4">
    <source>
        <dbReference type="ARBA" id="ARBA00022691"/>
    </source>
</evidence>
<evidence type="ECO:0000256" key="1">
    <source>
        <dbReference type="ARBA" id="ARBA00022603"/>
    </source>
</evidence>
<keyword evidence="5" id="KW-0175">Coiled coil</keyword>
<keyword evidence="2" id="KW-0808">Transferase</keyword>
<evidence type="ECO:0000256" key="3">
    <source>
        <dbReference type="ARBA" id="ARBA00022688"/>
    </source>
</evidence>
<dbReference type="CDD" id="cd02440">
    <property type="entry name" value="AdoMet_MTases"/>
    <property type="match status" value="1"/>
</dbReference>
<evidence type="ECO:0000256" key="2">
    <source>
        <dbReference type="ARBA" id="ARBA00022679"/>
    </source>
</evidence>
<dbReference type="NCBIfam" id="TIGR01983">
    <property type="entry name" value="UbiG"/>
    <property type="match status" value="1"/>
</dbReference>
<dbReference type="GO" id="GO:0005739">
    <property type="term" value="C:mitochondrion"/>
    <property type="evidence" value="ECO:0007669"/>
    <property type="project" value="TreeGrafter"/>
</dbReference>
<dbReference type="PANTHER" id="PTHR43464">
    <property type="entry name" value="METHYLTRANSFERASE"/>
    <property type="match status" value="1"/>
</dbReference>
<evidence type="ECO:0000313" key="7">
    <source>
        <dbReference type="EMBL" id="VDP53791.1"/>
    </source>
</evidence>
<sequence length="724" mass="81912">MVNPRNVLNRTLKHSGFSESVEPRKCELQEALLNAVGQLDRLRKYRINQKTRIDQLQERLDHMGSELDSSVDTIRHHQTNYEAQKRRTSMEITHLRNQLAKATALLEQFKLFFSKTNLNTSSLNQNMRVLIGNLLKHLHTNNELQDIDTLSIDDLKLKLSTAQNELTQLRLDMARQREDDDREASRLRGQLAEASSDARALRMQLNRLISQSISSSKLNSLANTNSSDSSNCTNCQKLQRLNDVLQRKQSKMNPFPDLINHQGNIINHQNFVCEDSIVTKKAIHKPHFIDSFVQTDLLNDIPATDFVQKVDIAIDPIDGYDNISPHLPVKNCKHIQTESFIIGNDITSSGVILMDKSLKYGSVDEPSILSEVQLNNLHVSNKSAPVSLMRNDNEAVINSYQNSMLHSISELKHDNLVNPNQSVDEDSLHSQLLQRIKVAEEEAIMAMDQLKASNAEFLTLKERLSHATVERAHLKATIEGLDEQVALLEDSLYERTQELRRSQILLGKYCPTYQQPVTSYSVEPEIPTSEISIKIHEPNNNYTDESAVVDLRGLPQSFEPTESFLRSLPIRFKSLHQLRDLQPLHTMNRLRVPFIQNGLCPLTTLSTIDSVCLPLKGTKILDVGCGGGILAEALSMLGAEVLGIDLVEEGIKVAQEHVEATSYRWVDHPDLHKPTYKLTSVQSISQEYPCQFDAVVASEVLEHVTDWEDMLNSLKQCLKVRNIS</sequence>
<evidence type="ECO:0000256" key="5">
    <source>
        <dbReference type="SAM" id="Coils"/>
    </source>
</evidence>
<feature type="coiled-coil region" evidence="5">
    <location>
        <begin position="436"/>
        <end position="491"/>
    </location>
</feature>
<reference evidence="7 8" key="1">
    <citation type="submission" date="2018-11" db="EMBL/GenBank/DDBJ databases">
        <authorList>
            <consortium name="Pathogen Informatics"/>
        </authorList>
    </citation>
    <scope>NUCLEOTIDE SEQUENCE [LARGE SCALE GENOMIC DNA]</scope>
    <source>
        <strain>Denwood</strain>
        <strain evidence="8">Zambia</strain>
    </source>
</reference>
<dbReference type="AlphaFoldDB" id="A0A3P8EBE3"/>
<keyword evidence="4" id="KW-0949">S-adenosyl-L-methionine</keyword>
<dbReference type="Pfam" id="PF08241">
    <property type="entry name" value="Methyltransf_11"/>
    <property type="match status" value="1"/>
</dbReference>
<dbReference type="Proteomes" id="UP000269396">
    <property type="component" value="Unassembled WGS sequence"/>
</dbReference>
<gene>
    <name evidence="7" type="ORF">SMTD_LOCUS10280</name>
</gene>
<feature type="domain" description="Methyltransferase type 11" evidence="6">
    <location>
        <begin position="621"/>
        <end position="719"/>
    </location>
</feature>
<feature type="coiled-coil region" evidence="5">
    <location>
        <begin position="152"/>
        <end position="211"/>
    </location>
</feature>
<dbReference type="PANTHER" id="PTHR43464:SF19">
    <property type="entry name" value="UBIQUINONE BIOSYNTHESIS O-METHYLTRANSFERASE, MITOCHONDRIAL"/>
    <property type="match status" value="1"/>
</dbReference>
<dbReference type="InterPro" id="IPR029063">
    <property type="entry name" value="SAM-dependent_MTases_sf"/>
</dbReference>
<proteinExistence type="predicted"/>
<keyword evidence="1" id="KW-0489">Methyltransferase</keyword>
<name>A0A3P8EBE3_9TREM</name>
<evidence type="ECO:0000313" key="8">
    <source>
        <dbReference type="Proteomes" id="UP000269396"/>
    </source>
</evidence>
<dbReference type="InterPro" id="IPR013216">
    <property type="entry name" value="Methyltransf_11"/>
</dbReference>
<dbReference type="GO" id="GO:0061542">
    <property type="term" value="F:3-demethylubiquinol 3-O-methyltransferase activity"/>
    <property type="evidence" value="ECO:0007669"/>
    <property type="project" value="InterPro"/>
</dbReference>
<keyword evidence="3" id="KW-0831">Ubiquinone biosynthesis</keyword>
<dbReference type="EMBL" id="UZAL01030437">
    <property type="protein sequence ID" value="VDP53791.1"/>
    <property type="molecule type" value="Genomic_DNA"/>
</dbReference>
<keyword evidence="8" id="KW-1185">Reference proteome</keyword>
<dbReference type="GO" id="GO:0010420">
    <property type="term" value="F:polyprenyldihydroxybenzoate methyltransferase activity"/>
    <property type="evidence" value="ECO:0007669"/>
    <property type="project" value="InterPro"/>
</dbReference>
<dbReference type="GO" id="GO:0032259">
    <property type="term" value="P:methylation"/>
    <property type="evidence" value="ECO:0007669"/>
    <property type="project" value="UniProtKB-KW"/>
</dbReference>
<dbReference type="Gene3D" id="3.40.50.150">
    <property type="entry name" value="Vaccinia Virus protein VP39"/>
    <property type="match status" value="1"/>
</dbReference>
<dbReference type="SUPFAM" id="SSF53335">
    <property type="entry name" value="S-adenosyl-L-methionine-dependent methyltransferases"/>
    <property type="match status" value="1"/>
</dbReference>